<dbReference type="VEuPathDB" id="TriTrypDB:TcCL_ESM09456"/>
<dbReference type="EMBL" id="PRFA01000018">
    <property type="protein sequence ID" value="PWU96579.1"/>
    <property type="molecule type" value="Genomic_DNA"/>
</dbReference>
<feature type="domain" description="BILBO1 N-terminal" evidence="2">
    <location>
        <begin position="14"/>
        <end position="102"/>
    </location>
</feature>
<name>A0A2V2VJG8_TRYCR</name>
<proteinExistence type="predicted"/>
<evidence type="ECO:0000313" key="3">
    <source>
        <dbReference type="EMBL" id="PWU96579.1"/>
    </source>
</evidence>
<sequence>MQYSICVATDCDGEKANLRFLFDSYGPSVAQLLNRSIVAFNNLFRLRSVPRTFAVSAAVVFNDVHSTWDRLERSTQLLHNSQVYLFQPDILDLPAEIPEPFEGHPLLGDEGSWPQCDASNSPRAVGSSHYEPRPALTIESPRGLPMWSGHPKKSLLYGYGSRSRHGNHDYDVREDGTNDRYRRAAYATPKRGDNLDSIEKGQTSLLRRTLRYSSLSPPIRKPREPIFRSYSDGRRSILREEREKIEYQMRLPIDEMRRHLREETRQLERSISPMQRQLMNGSSQCSNSGEGRNLDMTKTYKANSEGGYVY</sequence>
<dbReference type="Gene3D" id="3.10.20.650">
    <property type="match status" value="1"/>
</dbReference>
<dbReference type="Proteomes" id="UP000246121">
    <property type="component" value="Unassembled WGS sequence"/>
</dbReference>
<dbReference type="VEuPathDB" id="TriTrypDB:TcCLB.511505.30"/>
<gene>
    <name evidence="3" type="ORF">C4B63_18g67</name>
</gene>
<reference evidence="3 4" key="1">
    <citation type="journal article" date="2018" name="Microb. Genom.">
        <title>Expanding an expanded genome: long-read sequencing of Trypanosoma cruzi.</title>
        <authorList>
            <person name="Berna L."/>
            <person name="Rodriguez M."/>
            <person name="Chiribao M.L."/>
            <person name="Parodi-Talice A."/>
            <person name="Pita S."/>
            <person name="Rijo G."/>
            <person name="Alvarez-Valin F."/>
            <person name="Robello C."/>
        </authorList>
    </citation>
    <scope>NUCLEOTIDE SEQUENCE [LARGE SCALE GENOMIC DNA]</scope>
    <source>
        <strain evidence="3 4">Dm28c</strain>
    </source>
</reference>
<comment type="caution">
    <text evidence="3">The sequence shown here is derived from an EMBL/GenBank/DDBJ whole genome shotgun (WGS) entry which is preliminary data.</text>
</comment>
<dbReference type="VEuPathDB" id="TriTrypDB:TCSYLVIO_003231"/>
<dbReference type="VEuPathDB" id="TriTrypDB:ECC02_000315"/>
<dbReference type="InterPro" id="IPR040747">
    <property type="entry name" value="BILBO1_N"/>
</dbReference>
<evidence type="ECO:0000256" key="1">
    <source>
        <dbReference type="SAM" id="MobiDB-lite"/>
    </source>
</evidence>
<dbReference type="VEuPathDB" id="TriTrypDB:TcG_02287"/>
<dbReference type="AlphaFoldDB" id="A0A2V2VJG8"/>
<dbReference type="VEuPathDB" id="TriTrypDB:TcCLB.509171.10"/>
<dbReference type="VEuPathDB" id="TriTrypDB:BCY84_01009"/>
<dbReference type="VEuPathDB" id="TriTrypDB:TCDM_01401"/>
<feature type="compositionally biased region" description="Polar residues" evidence="1">
    <location>
        <begin position="277"/>
        <end position="290"/>
    </location>
</feature>
<dbReference type="VEuPathDB" id="TriTrypDB:TcYC6_0096890"/>
<evidence type="ECO:0000313" key="4">
    <source>
        <dbReference type="Proteomes" id="UP000246121"/>
    </source>
</evidence>
<organism evidence="3 4">
    <name type="scientific">Trypanosoma cruzi</name>
    <dbReference type="NCBI Taxonomy" id="5693"/>
    <lineage>
        <taxon>Eukaryota</taxon>
        <taxon>Discoba</taxon>
        <taxon>Euglenozoa</taxon>
        <taxon>Kinetoplastea</taxon>
        <taxon>Metakinetoplastina</taxon>
        <taxon>Trypanosomatida</taxon>
        <taxon>Trypanosomatidae</taxon>
        <taxon>Trypanosoma</taxon>
        <taxon>Schizotrypanum</taxon>
    </lineage>
</organism>
<dbReference type="VEuPathDB" id="TriTrypDB:TcBrA4_0029160"/>
<feature type="region of interest" description="Disordered" evidence="1">
    <location>
        <begin position="277"/>
        <end position="310"/>
    </location>
</feature>
<protein>
    <recommendedName>
        <fullName evidence="2">BILBO1 N-terminal domain-containing protein</fullName>
    </recommendedName>
</protein>
<accession>A0A2V2VJG8</accession>
<dbReference type="VEuPathDB" id="TriTrypDB:C3747_138g16"/>
<dbReference type="Pfam" id="PF18281">
    <property type="entry name" value="BILBO1_N"/>
    <property type="match status" value="1"/>
</dbReference>
<evidence type="ECO:0000259" key="2">
    <source>
        <dbReference type="Pfam" id="PF18281"/>
    </source>
</evidence>
<dbReference type="VEuPathDB" id="TriTrypDB:Tc_MARK_1942"/>
<dbReference type="VEuPathDB" id="TriTrypDB:C4B63_18g67"/>